<accession>A0A2S7MX51</accession>
<dbReference type="Proteomes" id="UP000239663">
    <property type="component" value="Unassembled WGS sequence"/>
</dbReference>
<keyword evidence="3" id="KW-1185">Reference proteome</keyword>
<dbReference type="GO" id="GO:0008999">
    <property type="term" value="F:protein-N-terminal-alanine acetyltransferase activity"/>
    <property type="evidence" value="ECO:0007669"/>
    <property type="project" value="TreeGrafter"/>
</dbReference>
<dbReference type="Pfam" id="PF13302">
    <property type="entry name" value="Acetyltransf_3"/>
    <property type="match status" value="1"/>
</dbReference>
<proteinExistence type="predicted"/>
<dbReference type="OrthoDB" id="9785602at2"/>
<sequence>MEARNIFDPFPELETERLILRKIRMEDAHDMYAYGSNPEVTKYMTWNTHQSIEDTKEFLVFALSQYEQKELAPWGIERKGTGKLIGTIDFVGWKIPHRVAELGYVLSQDFWGQGIAAEAAKEVIKFGFMKMNLMRIQARCFVENTGSERVMQKAGMTYEGVIRKGMYAKGKHQDLKMYSILRDEYFSK</sequence>
<evidence type="ECO:0000313" key="2">
    <source>
        <dbReference type="EMBL" id="PQD94346.1"/>
    </source>
</evidence>
<evidence type="ECO:0000259" key="1">
    <source>
        <dbReference type="PROSITE" id="PS51186"/>
    </source>
</evidence>
<dbReference type="AlphaFoldDB" id="A0A2S7MX51"/>
<dbReference type="InterPro" id="IPR051531">
    <property type="entry name" value="N-acetyltransferase"/>
</dbReference>
<keyword evidence="2" id="KW-0808">Transferase</keyword>
<feature type="domain" description="N-acetyltransferase" evidence="1">
    <location>
        <begin position="18"/>
        <end position="182"/>
    </location>
</feature>
<dbReference type="SUPFAM" id="SSF55729">
    <property type="entry name" value="Acyl-CoA N-acyltransferases (Nat)"/>
    <property type="match status" value="1"/>
</dbReference>
<comment type="caution">
    <text evidence="2">The sequence shown here is derived from an EMBL/GenBank/DDBJ whole genome shotgun (WGS) entry which is preliminary data.</text>
</comment>
<dbReference type="PANTHER" id="PTHR43792">
    <property type="entry name" value="GNAT FAMILY, PUTATIVE (AFU_ORTHOLOGUE AFUA_3G00765)-RELATED-RELATED"/>
    <property type="match status" value="1"/>
</dbReference>
<dbReference type="PANTHER" id="PTHR43792:SF9">
    <property type="entry name" value="RIBOSOMAL-PROTEIN-ALANINE ACETYLTRANSFERASE"/>
    <property type="match status" value="1"/>
</dbReference>
<organism evidence="2 3">
    <name type="scientific">Pradoshia eiseniae</name>
    <dbReference type="NCBI Taxonomy" id="2064768"/>
    <lineage>
        <taxon>Bacteria</taxon>
        <taxon>Bacillati</taxon>
        <taxon>Bacillota</taxon>
        <taxon>Bacilli</taxon>
        <taxon>Bacillales</taxon>
        <taxon>Bacillaceae</taxon>
        <taxon>Pradoshia</taxon>
    </lineage>
</organism>
<name>A0A2S7MX51_9BACI</name>
<reference evidence="2 3" key="1">
    <citation type="submission" date="2017-12" db="EMBL/GenBank/DDBJ databases">
        <title>Taxonomic description and draft genome of Pradoshia cofamensis Gen. nov., sp. nov., a thermotolerant bacillale isolated from anterior gut of earthworm Eisenia fetida.</title>
        <authorList>
            <person name="Saha T."/>
            <person name="Chakraborty R."/>
        </authorList>
    </citation>
    <scope>NUCLEOTIDE SEQUENCE [LARGE SCALE GENOMIC DNA]</scope>
    <source>
        <strain evidence="2 3">EAG3</strain>
    </source>
</reference>
<dbReference type="InterPro" id="IPR016181">
    <property type="entry name" value="Acyl_CoA_acyltransferase"/>
</dbReference>
<dbReference type="Gene3D" id="3.40.630.30">
    <property type="match status" value="1"/>
</dbReference>
<dbReference type="RefSeq" id="WP_104850347.1">
    <property type="nucleotide sequence ID" value="NZ_PKOZ01000011.1"/>
</dbReference>
<protein>
    <submittedName>
        <fullName evidence="2">GNAT family N-acetyltransferase</fullName>
    </submittedName>
</protein>
<dbReference type="GO" id="GO:0005737">
    <property type="term" value="C:cytoplasm"/>
    <property type="evidence" value="ECO:0007669"/>
    <property type="project" value="TreeGrafter"/>
</dbReference>
<evidence type="ECO:0000313" key="3">
    <source>
        <dbReference type="Proteomes" id="UP000239663"/>
    </source>
</evidence>
<dbReference type="EMBL" id="PKOZ01000011">
    <property type="protein sequence ID" value="PQD94346.1"/>
    <property type="molecule type" value="Genomic_DNA"/>
</dbReference>
<gene>
    <name evidence="2" type="ORF">CYL18_15050</name>
</gene>
<dbReference type="PROSITE" id="PS51186">
    <property type="entry name" value="GNAT"/>
    <property type="match status" value="1"/>
</dbReference>
<dbReference type="InterPro" id="IPR000182">
    <property type="entry name" value="GNAT_dom"/>
</dbReference>